<gene>
    <name evidence="2" type="ORF">V6N12_067562</name>
</gene>
<keyword evidence="3" id="KW-1185">Reference proteome</keyword>
<evidence type="ECO:0000313" key="3">
    <source>
        <dbReference type="Proteomes" id="UP001472677"/>
    </source>
</evidence>
<dbReference type="EMBL" id="JBBPBM010000154">
    <property type="protein sequence ID" value="KAK8503175.1"/>
    <property type="molecule type" value="Genomic_DNA"/>
</dbReference>
<feature type="compositionally biased region" description="Basic and acidic residues" evidence="1">
    <location>
        <begin position="140"/>
        <end position="159"/>
    </location>
</feature>
<sequence length="159" mass="16633">MLRVLTEVEALQPLWAGRNCINDNAREREAVGEQSNLMGGEPNAVSGLNGVEIGTGDIRNRDGETEGKGVTEPEEANNANRAGTAGAGPDACSMGFLGIDDYLGGADLPLLHNQKVPWVDVVSGIGNSGLLVSKGPGEGKVAERGSDKDYVVDSDKEER</sequence>
<evidence type="ECO:0000313" key="2">
    <source>
        <dbReference type="EMBL" id="KAK8503175.1"/>
    </source>
</evidence>
<accession>A0ABR2B876</accession>
<evidence type="ECO:0000256" key="1">
    <source>
        <dbReference type="SAM" id="MobiDB-lite"/>
    </source>
</evidence>
<feature type="compositionally biased region" description="Low complexity" evidence="1">
    <location>
        <begin position="76"/>
        <end position="87"/>
    </location>
</feature>
<feature type="compositionally biased region" description="Basic and acidic residues" evidence="1">
    <location>
        <begin position="58"/>
        <end position="71"/>
    </location>
</feature>
<reference evidence="2 3" key="1">
    <citation type="journal article" date="2024" name="G3 (Bethesda)">
        <title>Genome assembly of Hibiscus sabdariffa L. provides insights into metabolisms of medicinal natural products.</title>
        <authorList>
            <person name="Kim T."/>
        </authorList>
    </citation>
    <scope>NUCLEOTIDE SEQUENCE [LARGE SCALE GENOMIC DNA]</scope>
    <source>
        <strain evidence="2">TK-2024</strain>
        <tissue evidence="2">Old leaves</tissue>
    </source>
</reference>
<dbReference type="Proteomes" id="UP001472677">
    <property type="component" value="Unassembled WGS sequence"/>
</dbReference>
<organism evidence="2 3">
    <name type="scientific">Hibiscus sabdariffa</name>
    <name type="common">roselle</name>
    <dbReference type="NCBI Taxonomy" id="183260"/>
    <lineage>
        <taxon>Eukaryota</taxon>
        <taxon>Viridiplantae</taxon>
        <taxon>Streptophyta</taxon>
        <taxon>Embryophyta</taxon>
        <taxon>Tracheophyta</taxon>
        <taxon>Spermatophyta</taxon>
        <taxon>Magnoliopsida</taxon>
        <taxon>eudicotyledons</taxon>
        <taxon>Gunneridae</taxon>
        <taxon>Pentapetalae</taxon>
        <taxon>rosids</taxon>
        <taxon>malvids</taxon>
        <taxon>Malvales</taxon>
        <taxon>Malvaceae</taxon>
        <taxon>Malvoideae</taxon>
        <taxon>Hibiscus</taxon>
    </lineage>
</organism>
<proteinExistence type="predicted"/>
<feature type="region of interest" description="Disordered" evidence="1">
    <location>
        <begin position="31"/>
        <end position="87"/>
    </location>
</feature>
<protein>
    <submittedName>
        <fullName evidence="2">Uncharacterized protein</fullName>
    </submittedName>
</protein>
<feature type="region of interest" description="Disordered" evidence="1">
    <location>
        <begin position="132"/>
        <end position="159"/>
    </location>
</feature>
<comment type="caution">
    <text evidence="2">The sequence shown here is derived from an EMBL/GenBank/DDBJ whole genome shotgun (WGS) entry which is preliminary data.</text>
</comment>
<name>A0ABR2B876_9ROSI</name>